<keyword evidence="7" id="KW-0496">Mitochondrion</keyword>
<dbReference type="Pfam" id="PF00581">
    <property type="entry name" value="Rhodanese"/>
    <property type="match status" value="1"/>
</dbReference>
<dbReference type="CDD" id="cd01445">
    <property type="entry name" value="TST_Repeats"/>
    <property type="match status" value="1"/>
</dbReference>
<keyword evidence="5" id="KW-0677">Repeat</keyword>
<dbReference type="SMART" id="SM00450">
    <property type="entry name" value="RHOD"/>
    <property type="match status" value="1"/>
</dbReference>
<dbReference type="PROSITE" id="PS00380">
    <property type="entry name" value="RHODANESE_1"/>
    <property type="match status" value="1"/>
</dbReference>
<dbReference type="InterPro" id="IPR001763">
    <property type="entry name" value="Rhodanese-like_dom"/>
</dbReference>
<evidence type="ECO:0000256" key="5">
    <source>
        <dbReference type="ARBA" id="ARBA00022737"/>
    </source>
</evidence>
<dbReference type="InterPro" id="IPR001307">
    <property type="entry name" value="Thiosulphate_STrfase_CS"/>
</dbReference>
<evidence type="ECO:0000256" key="6">
    <source>
        <dbReference type="ARBA" id="ARBA00022884"/>
    </source>
</evidence>
<protein>
    <recommendedName>
        <fullName evidence="8">Thiosulfate sulfurtransferase</fullName>
        <ecNumber evidence="3">2.8.1.1</ecNumber>
    </recommendedName>
    <alternativeName>
        <fullName evidence="9">Rhodanese</fullName>
    </alternativeName>
</protein>
<dbReference type="FunFam" id="3.40.250.10:FF:000008">
    <property type="entry name" value="Sulfurtransferase"/>
    <property type="match status" value="1"/>
</dbReference>
<keyword evidence="6" id="KW-0694">RNA-binding</keyword>
<dbReference type="EC" id="2.8.1.1" evidence="3"/>
<evidence type="ECO:0000259" key="11">
    <source>
        <dbReference type="PROSITE" id="PS50206"/>
    </source>
</evidence>
<evidence type="ECO:0000256" key="10">
    <source>
        <dbReference type="ARBA" id="ARBA00047549"/>
    </source>
</evidence>
<sequence>MVQQVLYRALVSTKWLAESVRAGKLGPGLRVLDASWYSPGTREARKEYLERHVPGASFFDIEQCRDKASPYEMMLPSEAGFADYVGSLGISNDTHVVVYDGDDLGSFYAPRVWWMFRVFGHRTVSVLNGGFRNWLKEGHPVTSEPSRPEPAIFKATLNRSLLKTYEQVLENLESKRFQLVDSRAQGRYLGTQSEPDAVGPFIYILPWATTAAKQGRQMGVPSGPTLQVGKGSRNFCSETLRPKLNPSHRIKVGLFPKATAVSASMGWSQF</sequence>
<dbReference type="PANTHER" id="PTHR11364">
    <property type="entry name" value="THIOSULFATE SULFERTANSFERASE"/>
    <property type="match status" value="1"/>
</dbReference>
<dbReference type="PANTHER" id="PTHR11364:SF6">
    <property type="entry name" value="THIOSULFATE SULFURTRANSFERASE"/>
    <property type="match status" value="1"/>
</dbReference>
<proteinExistence type="predicted"/>
<dbReference type="GO" id="GO:0003723">
    <property type="term" value="F:RNA binding"/>
    <property type="evidence" value="ECO:0007669"/>
    <property type="project" value="UniProtKB-KW"/>
</dbReference>
<evidence type="ECO:0000256" key="2">
    <source>
        <dbReference type="ARBA" id="ARBA00011245"/>
    </source>
</evidence>
<dbReference type="Ensembl" id="ENSCHIT00010002995.1">
    <property type="protein sequence ID" value="ENSCHIP00010002186.1"/>
    <property type="gene ID" value="ENSCHIG00010001567.1"/>
</dbReference>
<evidence type="ECO:0000313" key="12">
    <source>
        <dbReference type="Ensembl" id="ENSCHIP00010002186.1"/>
    </source>
</evidence>
<reference evidence="12" key="1">
    <citation type="submission" date="2019-03" db="EMBL/GenBank/DDBJ databases">
        <title>Genome sequencing and reference-guided assembly of Black Bengal Goat (Capra hircus).</title>
        <authorList>
            <person name="Siddiki A.Z."/>
            <person name="Baten A."/>
            <person name="Billah M."/>
            <person name="Alam M.A.U."/>
            <person name="Shawrob K.S.M."/>
            <person name="Saha S."/>
            <person name="Chowdhury M."/>
            <person name="Rahman A.H."/>
            <person name="Stear M."/>
            <person name="Miah G."/>
            <person name="Das G.B."/>
            <person name="Hossain M.M."/>
            <person name="Kumkum M."/>
            <person name="Islam M.S."/>
            <person name="Mollah A.M."/>
            <person name="Ahsan A."/>
            <person name="Tusar F."/>
            <person name="Khan M.K.I."/>
        </authorList>
    </citation>
    <scope>NUCLEOTIDE SEQUENCE [LARGE SCALE GENOMIC DNA]</scope>
</reference>
<reference evidence="12" key="2">
    <citation type="submission" date="2025-08" db="UniProtKB">
        <authorList>
            <consortium name="Ensembl"/>
        </authorList>
    </citation>
    <scope>IDENTIFICATION</scope>
</reference>
<evidence type="ECO:0000256" key="1">
    <source>
        <dbReference type="ARBA" id="ARBA00004305"/>
    </source>
</evidence>
<comment type="subunit">
    <text evidence="2">Monomer.</text>
</comment>
<comment type="subcellular location">
    <subcellularLocation>
        <location evidence="1">Mitochondrion matrix</location>
    </subcellularLocation>
</comment>
<dbReference type="PROSITE" id="PS50206">
    <property type="entry name" value="RHODANESE_3"/>
    <property type="match status" value="1"/>
</dbReference>
<evidence type="ECO:0000256" key="4">
    <source>
        <dbReference type="ARBA" id="ARBA00022679"/>
    </source>
</evidence>
<dbReference type="GO" id="GO:0005759">
    <property type="term" value="C:mitochondrial matrix"/>
    <property type="evidence" value="ECO:0007669"/>
    <property type="project" value="UniProtKB-SubCell"/>
</dbReference>
<organism evidence="12">
    <name type="scientific">Capra hircus</name>
    <name type="common">Goat</name>
    <dbReference type="NCBI Taxonomy" id="9925"/>
    <lineage>
        <taxon>Eukaryota</taxon>
        <taxon>Metazoa</taxon>
        <taxon>Chordata</taxon>
        <taxon>Craniata</taxon>
        <taxon>Vertebrata</taxon>
        <taxon>Euteleostomi</taxon>
        <taxon>Mammalia</taxon>
        <taxon>Eutheria</taxon>
        <taxon>Laurasiatheria</taxon>
        <taxon>Artiodactyla</taxon>
        <taxon>Ruminantia</taxon>
        <taxon>Pecora</taxon>
        <taxon>Bovidae</taxon>
        <taxon>Caprinae</taxon>
        <taxon>Capra</taxon>
    </lineage>
</organism>
<comment type="catalytic activity">
    <reaction evidence="10">
        <text>thiosulfate + hydrogen cyanide = thiocyanate + sulfite + 2 H(+)</text>
        <dbReference type="Rhea" id="RHEA:16881"/>
        <dbReference type="ChEBI" id="CHEBI:15378"/>
        <dbReference type="ChEBI" id="CHEBI:17359"/>
        <dbReference type="ChEBI" id="CHEBI:18022"/>
        <dbReference type="ChEBI" id="CHEBI:18407"/>
        <dbReference type="ChEBI" id="CHEBI:33542"/>
        <dbReference type="EC" id="2.8.1.1"/>
    </reaction>
</comment>
<dbReference type="InterPro" id="IPR045078">
    <property type="entry name" value="TST/MPST-like"/>
</dbReference>
<dbReference type="AlphaFoldDB" id="A0A8C2NAE6"/>
<evidence type="ECO:0000256" key="7">
    <source>
        <dbReference type="ARBA" id="ARBA00023128"/>
    </source>
</evidence>
<evidence type="ECO:0000256" key="9">
    <source>
        <dbReference type="ARBA" id="ARBA00041253"/>
    </source>
</evidence>
<dbReference type="Gene3D" id="3.40.250.10">
    <property type="entry name" value="Rhodanese-like domain"/>
    <property type="match status" value="2"/>
</dbReference>
<keyword evidence="4" id="KW-0808">Transferase</keyword>
<feature type="domain" description="Rhodanese" evidence="11">
    <location>
        <begin position="25"/>
        <end position="143"/>
    </location>
</feature>
<evidence type="ECO:0000256" key="3">
    <source>
        <dbReference type="ARBA" id="ARBA00012245"/>
    </source>
</evidence>
<dbReference type="InterPro" id="IPR036873">
    <property type="entry name" value="Rhodanese-like_dom_sf"/>
</dbReference>
<dbReference type="SUPFAM" id="SSF52821">
    <property type="entry name" value="Rhodanese/Cell cycle control phosphatase"/>
    <property type="match status" value="2"/>
</dbReference>
<dbReference type="GO" id="GO:0004792">
    <property type="term" value="F:thiosulfate-cyanide sulfurtransferase activity"/>
    <property type="evidence" value="ECO:0007669"/>
    <property type="project" value="UniProtKB-EC"/>
</dbReference>
<evidence type="ECO:0000256" key="8">
    <source>
        <dbReference type="ARBA" id="ARBA00040014"/>
    </source>
</evidence>
<name>A0A8C2NAE6_CAPHI</name>
<accession>A0A8C2NAE6</accession>